<dbReference type="SUPFAM" id="SSF52540">
    <property type="entry name" value="P-loop containing nucleoside triphosphate hydrolases"/>
    <property type="match status" value="1"/>
</dbReference>
<accession>A0A0E3JRN1</accession>
<evidence type="ECO:0000256" key="1">
    <source>
        <dbReference type="ARBA" id="ARBA00022741"/>
    </source>
</evidence>
<proteinExistence type="predicted"/>
<evidence type="ECO:0000313" key="3">
    <source>
        <dbReference type="EMBL" id="AKA59466.1"/>
    </source>
</evidence>
<dbReference type="PANTHER" id="PTHR43384:SF6">
    <property type="entry name" value="SEPTUM SITE-DETERMINING PROTEIN MIND HOMOLOG, CHLOROPLASTIC"/>
    <property type="match status" value="1"/>
</dbReference>
<keyword evidence="1" id="KW-0547">Nucleotide-binding</keyword>
<keyword evidence="2" id="KW-0067">ATP-binding</keyword>
<dbReference type="EMBL" id="KP830095">
    <property type="protein sequence ID" value="AKA59466.1"/>
    <property type="molecule type" value="Genomic_DNA"/>
</dbReference>
<evidence type="ECO:0008006" key="4">
    <source>
        <dbReference type="Google" id="ProtNLM"/>
    </source>
</evidence>
<dbReference type="PANTHER" id="PTHR43384">
    <property type="entry name" value="SEPTUM SITE-DETERMINING PROTEIN MIND HOMOLOG, CHLOROPLASTIC-RELATED"/>
    <property type="match status" value="1"/>
</dbReference>
<reference evidence="3" key="1">
    <citation type="journal article" date="2015" name="Proc. Natl. Acad. Sci. U.S.A.">
        <title>Multiplexed metagenome mining using short DNA sequence tags facilitates targeted discovery of epoxyketone proteasome inhibitors.</title>
        <authorList>
            <person name="Owen J.G."/>
            <person name="Charlop-Powers Z."/>
            <person name="Smith A.G."/>
            <person name="Ternei M.A."/>
            <person name="Calle P.Y."/>
            <person name="Reddy B.V."/>
            <person name="Montiel D."/>
            <person name="Brady S.F."/>
        </authorList>
    </citation>
    <scope>NUCLEOTIDE SEQUENCE</scope>
</reference>
<dbReference type="InterPro" id="IPR050625">
    <property type="entry name" value="ParA/MinD_ATPase"/>
</dbReference>
<dbReference type="InterPro" id="IPR027417">
    <property type="entry name" value="P-loop_NTPase"/>
</dbReference>
<sequence length="253" mass="25856">MVLLTEAWDPPLAPAAPATPKVVAFVAGKGGVGTTCAVAGAALTMVGLLPGQVAVADTRTGTPSVGRRLGGAAGPDAAAYAAGVAEPAEVAGVAVVDAAPWDTPLSRPTLARLIADLRTDYWYTLLDVGHDAGHIGHGALARADRVVVVTTAAPDAVAAAEDTLDRVHKIDKDLADSVVVLVTGVGRLGRRADSTTRWRPDEQVVHVPWDPAVAADVTIRLDRLRKATRAAFLRLAAVLGDGVLDEGADRAAG</sequence>
<dbReference type="AlphaFoldDB" id="A0A0E3JRN1"/>
<dbReference type="GO" id="GO:0051782">
    <property type="term" value="P:negative regulation of cell division"/>
    <property type="evidence" value="ECO:0007669"/>
    <property type="project" value="TreeGrafter"/>
</dbReference>
<dbReference type="Gene3D" id="3.40.50.300">
    <property type="entry name" value="P-loop containing nucleotide triphosphate hydrolases"/>
    <property type="match status" value="1"/>
</dbReference>
<dbReference type="GO" id="GO:0005829">
    <property type="term" value="C:cytosol"/>
    <property type="evidence" value="ECO:0007669"/>
    <property type="project" value="TreeGrafter"/>
</dbReference>
<evidence type="ECO:0000256" key="2">
    <source>
        <dbReference type="ARBA" id="ARBA00022840"/>
    </source>
</evidence>
<protein>
    <recommendedName>
        <fullName evidence="4">CobQ/CobB/MinD/ParA nucleotide binding domain-containing protein</fullName>
    </recommendedName>
</protein>
<name>A0A0E3JRN1_9BACT</name>
<dbReference type="GO" id="GO:0005524">
    <property type="term" value="F:ATP binding"/>
    <property type="evidence" value="ECO:0007669"/>
    <property type="project" value="UniProtKB-KW"/>
</dbReference>
<dbReference type="GO" id="GO:0009898">
    <property type="term" value="C:cytoplasmic side of plasma membrane"/>
    <property type="evidence" value="ECO:0007669"/>
    <property type="project" value="TreeGrafter"/>
</dbReference>
<organism evidence="3">
    <name type="scientific">uncultured bacterium AZ_40</name>
    <dbReference type="NCBI Taxonomy" id="1630016"/>
    <lineage>
        <taxon>Bacteria</taxon>
        <taxon>environmental samples</taxon>
    </lineage>
</organism>
<dbReference type="GO" id="GO:0016887">
    <property type="term" value="F:ATP hydrolysis activity"/>
    <property type="evidence" value="ECO:0007669"/>
    <property type="project" value="TreeGrafter"/>
</dbReference>